<protein>
    <submittedName>
        <fullName evidence="2">Uncharacterized protein</fullName>
    </submittedName>
</protein>
<dbReference type="AlphaFoldDB" id="A0AAN6U8J4"/>
<gene>
    <name evidence="2" type="ORF">N657DRAFT_677707</name>
</gene>
<evidence type="ECO:0000313" key="3">
    <source>
        <dbReference type="Proteomes" id="UP001302602"/>
    </source>
</evidence>
<feature type="region of interest" description="Disordered" evidence="1">
    <location>
        <begin position="1"/>
        <end position="40"/>
    </location>
</feature>
<feature type="compositionally biased region" description="Polar residues" evidence="1">
    <location>
        <begin position="31"/>
        <end position="40"/>
    </location>
</feature>
<dbReference type="RefSeq" id="XP_062650777.1">
    <property type="nucleotide sequence ID" value="XM_062796008.1"/>
</dbReference>
<reference evidence="2" key="2">
    <citation type="submission" date="2023-05" db="EMBL/GenBank/DDBJ databases">
        <authorList>
            <consortium name="Lawrence Berkeley National Laboratory"/>
            <person name="Steindorff A."/>
            <person name="Hensen N."/>
            <person name="Bonometti L."/>
            <person name="Westerberg I."/>
            <person name="Brannstrom I.O."/>
            <person name="Guillou S."/>
            <person name="Cros-Aarteil S."/>
            <person name="Calhoun S."/>
            <person name="Haridas S."/>
            <person name="Kuo A."/>
            <person name="Mondo S."/>
            <person name="Pangilinan J."/>
            <person name="Riley R."/>
            <person name="Labutti K."/>
            <person name="Andreopoulos B."/>
            <person name="Lipzen A."/>
            <person name="Chen C."/>
            <person name="Yanf M."/>
            <person name="Daum C."/>
            <person name="Ng V."/>
            <person name="Clum A."/>
            <person name="Ohm R."/>
            <person name="Martin F."/>
            <person name="Silar P."/>
            <person name="Natvig D."/>
            <person name="Lalanne C."/>
            <person name="Gautier V."/>
            <person name="Ament-Velasquez S.L."/>
            <person name="Kruys A."/>
            <person name="Hutchinson M.I."/>
            <person name="Powell A.J."/>
            <person name="Barry K."/>
            <person name="Miller A.N."/>
            <person name="Grigoriev I.V."/>
            <person name="Debuchy R."/>
            <person name="Gladieux P."/>
            <person name="Thoren M.H."/>
            <person name="Johannesson H."/>
        </authorList>
    </citation>
    <scope>NUCLEOTIDE SEQUENCE</scope>
    <source>
        <strain evidence="2">CBS 731.68</strain>
    </source>
</reference>
<dbReference type="GeneID" id="87832776"/>
<keyword evidence="3" id="KW-1185">Reference proteome</keyword>
<name>A0AAN6U8J4_9PEZI</name>
<feature type="region of interest" description="Disordered" evidence="1">
    <location>
        <begin position="98"/>
        <end position="155"/>
    </location>
</feature>
<evidence type="ECO:0000313" key="2">
    <source>
        <dbReference type="EMBL" id="KAK4127006.1"/>
    </source>
</evidence>
<accession>A0AAN6U8J4</accession>
<evidence type="ECO:0000256" key="1">
    <source>
        <dbReference type="SAM" id="MobiDB-lite"/>
    </source>
</evidence>
<dbReference type="Proteomes" id="UP001302602">
    <property type="component" value="Unassembled WGS sequence"/>
</dbReference>
<comment type="caution">
    <text evidence="2">The sequence shown here is derived from an EMBL/GenBank/DDBJ whole genome shotgun (WGS) entry which is preliminary data.</text>
</comment>
<feature type="compositionally biased region" description="Polar residues" evidence="1">
    <location>
        <begin position="141"/>
        <end position="155"/>
    </location>
</feature>
<reference evidence="2" key="1">
    <citation type="journal article" date="2023" name="Mol. Phylogenet. Evol.">
        <title>Genome-scale phylogeny and comparative genomics of the fungal order Sordariales.</title>
        <authorList>
            <person name="Hensen N."/>
            <person name="Bonometti L."/>
            <person name="Westerberg I."/>
            <person name="Brannstrom I.O."/>
            <person name="Guillou S."/>
            <person name="Cros-Aarteil S."/>
            <person name="Calhoun S."/>
            <person name="Haridas S."/>
            <person name="Kuo A."/>
            <person name="Mondo S."/>
            <person name="Pangilinan J."/>
            <person name="Riley R."/>
            <person name="LaButti K."/>
            <person name="Andreopoulos B."/>
            <person name="Lipzen A."/>
            <person name="Chen C."/>
            <person name="Yan M."/>
            <person name="Daum C."/>
            <person name="Ng V."/>
            <person name="Clum A."/>
            <person name="Steindorff A."/>
            <person name="Ohm R.A."/>
            <person name="Martin F."/>
            <person name="Silar P."/>
            <person name="Natvig D.O."/>
            <person name="Lalanne C."/>
            <person name="Gautier V."/>
            <person name="Ament-Velasquez S.L."/>
            <person name="Kruys A."/>
            <person name="Hutchinson M.I."/>
            <person name="Powell A.J."/>
            <person name="Barry K."/>
            <person name="Miller A.N."/>
            <person name="Grigoriev I.V."/>
            <person name="Debuchy R."/>
            <person name="Gladieux P."/>
            <person name="Hiltunen Thoren M."/>
            <person name="Johannesson H."/>
        </authorList>
    </citation>
    <scope>NUCLEOTIDE SEQUENCE</scope>
    <source>
        <strain evidence="2">CBS 731.68</strain>
    </source>
</reference>
<sequence length="155" mass="16545">MSEARNAVQPGRISGTGVYATSGDLTAPEPSVTSMASPGNESQASLITLHAGQDRPVLVFPIPDASPVCVRWSRVPVDSCPKHSNGPTFCRRFLKAKADDKGNNGDEPKPADDGLPLPPLNSQLEEDHHPTNEMCPATPPQVVQSWTRTPTLPDD</sequence>
<dbReference type="EMBL" id="MU853224">
    <property type="protein sequence ID" value="KAK4127006.1"/>
    <property type="molecule type" value="Genomic_DNA"/>
</dbReference>
<feature type="compositionally biased region" description="Basic and acidic residues" evidence="1">
    <location>
        <begin position="98"/>
        <end position="112"/>
    </location>
</feature>
<proteinExistence type="predicted"/>
<organism evidence="2 3">
    <name type="scientific">Parathielavia appendiculata</name>
    <dbReference type="NCBI Taxonomy" id="2587402"/>
    <lineage>
        <taxon>Eukaryota</taxon>
        <taxon>Fungi</taxon>
        <taxon>Dikarya</taxon>
        <taxon>Ascomycota</taxon>
        <taxon>Pezizomycotina</taxon>
        <taxon>Sordariomycetes</taxon>
        <taxon>Sordariomycetidae</taxon>
        <taxon>Sordariales</taxon>
        <taxon>Chaetomiaceae</taxon>
        <taxon>Parathielavia</taxon>
    </lineage>
</organism>